<feature type="domain" description="Enoyl reductase (ER)" evidence="3">
    <location>
        <begin position="10"/>
        <end position="324"/>
    </location>
</feature>
<proteinExistence type="predicted"/>
<comment type="caution">
    <text evidence="4">The sequence shown here is derived from an EMBL/GenBank/DDBJ whole genome shotgun (WGS) entry which is preliminary data.</text>
</comment>
<dbReference type="EMBL" id="QGTL01000001">
    <property type="protein sequence ID" value="PWV80699.1"/>
    <property type="molecule type" value="Genomic_DNA"/>
</dbReference>
<evidence type="ECO:0000313" key="4">
    <source>
        <dbReference type="EMBL" id="PWV80699.1"/>
    </source>
</evidence>
<keyword evidence="1" id="KW-0521">NADP</keyword>
<name>A0A317NZE5_9NOCA</name>
<dbReference type="SUPFAM" id="SSF50129">
    <property type="entry name" value="GroES-like"/>
    <property type="match status" value="1"/>
</dbReference>
<dbReference type="CDD" id="cd08244">
    <property type="entry name" value="MDR_enoyl_red"/>
    <property type="match status" value="1"/>
</dbReference>
<dbReference type="Gene3D" id="3.40.50.720">
    <property type="entry name" value="NAD(P)-binding Rossmann-like Domain"/>
    <property type="match status" value="1"/>
</dbReference>
<evidence type="ECO:0000259" key="3">
    <source>
        <dbReference type="SMART" id="SM00829"/>
    </source>
</evidence>
<keyword evidence="5" id="KW-1185">Reference proteome</keyword>
<evidence type="ECO:0000256" key="1">
    <source>
        <dbReference type="ARBA" id="ARBA00022857"/>
    </source>
</evidence>
<dbReference type="InterPro" id="IPR013154">
    <property type="entry name" value="ADH-like_N"/>
</dbReference>
<organism evidence="4 5">
    <name type="scientific">Nocardia neocaledoniensis</name>
    <dbReference type="NCBI Taxonomy" id="236511"/>
    <lineage>
        <taxon>Bacteria</taxon>
        <taxon>Bacillati</taxon>
        <taxon>Actinomycetota</taxon>
        <taxon>Actinomycetes</taxon>
        <taxon>Mycobacteriales</taxon>
        <taxon>Nocardiaceae</taxon>
        <taxon>Nocardia</taxon>
    </lineage>
</organism>
<dbReference type="SUPFAM" id="SSF51735">
    <property type="entry name" value="NAD(P)-binding Rossmann-fold domains"/>
    <property type="match status" value="1"/>
</dbReference>
<dbReference type="GO" id="GO:0070402">
    <property type="term" value="F:NADPH binding"/>
    <property type="evidence" value="ECO:0007669"/>
    <property type="project" value="TreeGrafter"/>
</dbReference>
<dbReference type="Gene3D" id="3.90.180.10">
    <property type="entry name" value="Medium-chain alcohol dehydrogenases, catalytic domain"/>
    <property type="match status" value="1"/>
</dbReference>
<accession>A0A317NZE5</accession>
<evidence type="ECO:0000256" key="2">
    <source>
        <dbReference type="ARBA" id="ARBA00023002"/>
    </source>
</evidence>
<dbReference type="InterPro" id="IPR036291">
    <property type="entry name" value="NAD(P)-bd_dom_sf"/>
</dbReference>
<gene>
    <name evidence="4" type="ORF">DFR69_10135</name>
</gene>
<dbReference type="Pfam" id="PF08240">
    <property type="entry name" value="ADH_N"/>
    <property type="match status" value="1"/>
</dbReference>
<dbReference type="Pfam" id="PF00107">
    <property type="entry name" value="ADH_zinc_N"/>
    <property type="match status" value="1"/>
</dbReference>
<dbReference type="GO" id="GO:0016651">
    <property type="term" value="F:oxidoreductase activity, acting on NAD(P)H"/>
    <property type="evidence" value="ECO:0007669"/>
    <property type="project" value="TreeGrafter"/>
</dbReference>
<dbReference type="InterPro" id="IPR020843">
    <property type="entry name" value="ER"/>
</dbReference>
<dbReference type="AlphaFoldDB" id="A0A317NZE5"/>
<keyword evidence="2" id="KW-0560">Oxidoreductase</keyword>
<evidence type="ECO:0000313" key="5">
    <source>
        <dbReference type="Proteomes" id="UP000246410"/>
    </source>
</evidence>
<dbReference type="SMART" id="SM00829">
    <property type="entry name" value="PKS_ER"/>
    <property type="match status" value="1"/>
</dbReference>
<protein>
    <submittedName>
        <fullName evidence="4">NADPH:quinone reductase-like Zn-dependent oxidoreductase</fullName>
    </submittedName>
</protein>
<dbReference type="InterPro" id="IPR011032">
    <property type="entry name" value="GroES-like_sf"/>
</dbReference>
<dbReference type="InterPro" id="IPR013149">
    <property type="entry name" value="ADH-like_C"/>
</dbReference>
<dbReference type="Proteomes" id="UP000246410">
    <property type="component" value="Unassembled WGS sequence"/>
</dbReference>
<reference evidence="4 5" key="1">
    <citation type="submission" date="2018-05" db="EMBL/GenBank/DDBJ databases">
        <title>Genomic Encyclopedia of Type Strains, Phase IV (KMG-IV): sequencing the most valuable type-strain genomes for metagenomic binning, comparative biology and taxonomic classification.</title>
        <authorList>
            <person name="Goeker M."/>
        </authorList>
    </citation>
    <scope>NUCLEOTIDE SEQUENCE [LARGE SCALE GENOMIC DNA]</scope>
    <source>
        <strain evidence="4 5">DSM 44717</strain>
    </source>
</reference>
<dbReference type="RefSeq" id="WP_110036038.1">
    <property type="nucleotide sequence ID" value="NZ_QGTL01000001.1"/>
</dbReference>
<dbReference type="PANTHER" id="PTHR48106">
    <property type="entry name" value="QUINONE OXIDOREDUCTASE PIG3-RELATED"/>
    <property type="match status" value="1"/>
</dbReference>
<sequence length="326" mass="32943">MHAIRLHEFGPATNLRYETVPDPEPAAGQVRIAVAASGVHLVDTALRRGEPGPFPVPALPTVPGREVAGTVDRVGDGVAPGLLGRAVVTHLGAAPGGYAELAVADADRLLTIPDGVSPGAAVAMIGTGRTTLGILLFTDLDADSVAVVTAAAGGIGTLLVQYAKAMGATVVGLAGGPAKVRRVEANGADIAVDYTATDWPDQVRVRLGGRTATDVFDGVGGANGAAAVDLLGPGGTHLIFGWSSGAETVLDPATLAPRRIASRSVLGPPMIERAGGDLLPLSRRALDLAAEGVFTPALTEFRLAEAARAHEALESRATTGKVVLVP</sequence>